<proteinExistence type="predicted"/>
<feature type="domain" description="HAUS augmin-like complex subunit 6 N-terminal" evidence="1">
    <location>
        <begin position="1"/>
        <end position="75"/>
    </location>
</feature>
<dbReference type="GO" id="GO:0051225">
    <property type="term" value="P:spindle assembly"/>
    <property type="evidence" value="ECO:0007669"/>
    <property type="project" value="InterPro"/>
</dbReference>
<evidence type="ECO:0000313" key="3">
    <source>
        <dbReference type="Proteomes" id="UP000560066"/>
    </source>
</evidence>
<dbReference type="PANTHER" id="PTHR16151">
    <property type="entry name" value="HAUS AUGMIN-LIKE COMPLEX SUBUNIT 6"/>
    <property type="match status" value="1"/>
</dbReference>
<dbReference type="AlphaFoldDB" id="A0A7L2RCM9"/>
<dbReference type="GO" id="GO:1990498">
    <property type="term" value="C:mitotic spindle microtubule"/>
    <property type="evidence" value="ECO:0007669"/>
    <property type="project" value="TreeGrafter"/>
</dbReference>
<dbReference type="InterPro" id="IPR026797">
    <property type="entry name" value="HAUS_6"/>
</dbReference>
<protein>
    <submittedName>
        <fullName evidence="2">HAUS6 protein</fullName>
    </submittedName>
</protein>
<dbReference type="Pfam" id="PF14661">
    <property type="entry name" value="HAUS6_N"/>
    <property type="match status" value="1"/>
</dbReference>
<dbReference type="Proteomes" id="UP000560066">
    <property type="component" value="Unassembled WGS sequence"/>
</dbReference>
<feature type="non-terminal residue" evidence="2">
    <location>
        <position position="1"/>
    </location>
</feature>
<dbReference type="OrthoDB" id="5575722at2759"/>
<dbReference type="PANTHER" id="PTHR16151:SF2">
    <property type="entry name" value="HAUS AUGMIN-LIKE COMPLEX SUBUNIT 6"/>
    <property type="match status" value="1"/>
</dbReference>
<organism evidence="2 3">
    <name type="scientific">Neodrepanis coruscans</name>
    <name type="common">wattled asity</name>
    <dbReference type="NCBI Taxonomy" id="254563"/>
    <lineage>
        <taxon>Eukaryota</taxon>
        <taxon>Metazoa</taxon>
        <taxon>Chordata</taxon>
        <taxon>Craniata</taxon>
        <taxon>Vertebrata</taxon>
        <taxon>Euteleostomi</taxon>
        <taxon>Archelosauria</taxon>
        <taxon>Archosauria</taxon>
        <taxon>Dinosauria</taxon>
        <taxon>Saurischia</taxon>
        <taxon>Theropoda</taxon>
        <taxon>Coelurosauria</taxon>
        <taxon>Aves</taxon>
        <taxon>Neognathae</taxon>
        <taxon>Neoaves</taxon>
        <taxon>Telluraves</taxon>
        <taxon>Australaves</taxon>
        <taxon>Passeriformes</taxon>
        <taxon>Philepittidae</taxon>
        <taxon>Neodrepanis</taxon>
    </lineage>
</organism>
<dbReference type="GO" id="GO:0070652">
    <property type="term" value="C:HAUS complex"/>
    <property type="evidence" value="ECO:0007669"/>
    <property type="project" value="InterPro"/>
</dbReference>
<dbReference type="InterPro" id="IPR028163">
    <property type="entry name" value="HAUS_6_N"/>
</dbReference>
<dbReference type="EMBL" id="VYZS01007590">
    <property type="protein sequence ID" value="NXS06618.1"/>
    <property type="molecule type" value="Genomic_DNA"/>
</dbReference>
<dbReference type="GO" id="GO:0008017">
    <property type="term" value="F:microtubule binding"/>
    <property type="evidence" value="ECO:0007669"/>
    <property type="project" value="TreeGrafter"/>
</dbReference>
<feature type="non-terminal residue" evidence="2">
    <location>
        <position position="75"/>
    </location>
</feature>
<name>A0A7L2RCM9_9PASS</name>
<keyword evidence="3" id="KW-1185">Reference proteome</keyword>
<gene>
    <name evidence="2" type="primary">Haus6_0</name>
    <name evidence="2" type="ORF">NEOCOR_R08908</name>
</gene>
<comment type="caution">
    <text evidence="2">The sequence shown here is derived from an EMBL/GenBank/DDBJ whole genome shotgun (WGS) entry which is preliminary data.</text>
</comment>
<evidence type="ECO:0000259" key="1">
    <source>
        <dbReference type="Pfam" id="PF14661"/>
    </source>
</evidence>
<evidence type="ECO:0000313" key="2">
    <source>
        <dbReference type="EMBL" id="NXS06618.1"/>
    </source>
</evidence>
<sequence>GDKFVHLLYQFARYVMIEDIKKLSVGTDIPFAEAVQLRPKDIYVAKARHRVANNKLFQVLQKEVYVNQEYGKKAQ</sequence>
<accession>A0A7L2RCM9</accession>
<reference evidence="2 3" key="1">
    <citation type="submission" date="2019-09" db="EMBL/GenBank/DDBJ databases">
        <title>Bird 10,000 Genomes (B10K) Project - Family phase.</title>
        <authorList>
            <person name="Zhang G."/>
        </authorList>
    </citation>
    <scope>NUCLEOTIDE SEQUENCE [LARGE SCALE GENOMIC DNA]</scope>
    <source>
        <strain evidence="2">B10K-DU-002-79</strain>
    </source>
</reference>